<keyword evidence="4" id="KW-1185">Reference proteome</keyword>
<keyword evidence="2" id="KW-0812">Transmembrane</keyword>
<sequence length="123" mass="13016">MSSQTHPPIRRDTPEEPTEPAHDTLKPSAGFVIWGVVLLVLSPMLTFPLAALANYGALSAVNTATFGWVWFPTTAGTVLGLVLLLIGIRRALTALHVGAREAARASGQLAATENEDSSVTVLR</sequence>
<feature type="region of interest" description="Disordered" evidence="1">
    <location>
        <begin position="1"/>
        <end position="25"/>
    </location>
</feature>
<comment type="caution">
    <text evidence="3">The sequence shown here is derived from an EMBL/GenBank/DDBJ whole genome shotgun (WGS) entry which is preliminary data.</text>
</comment>
<evidence type="ECO:0000313" key="4">
    <source>
        <dbReference type="Proteomes" id="UP000642819"/>
    </source>
</evidence>
<feature type="transmembrane region" description="Helical" evidence="2">
    <location>
        <begin position="65"/>
        <end position="86"/>
    </location>
</feature>
<name>A0ABQ3GIE2_9MICC</name>
<proteinExistence type="predicted"/>
<feature type="transmembrane region" description="Helical" evidence="2">
    <location>
        <begin position="31"/>
        <end position="53"/>
    </location>
</feature>
<protein>
    <submittedName>
        <fullName evidence="3">Uncharacterized protein</fullName>
    </submittedName>
</protein>
<organism evidence="3 4">
    <name type="scientific">Zhihengliuella salsuginis</name>
    <dbReference type="NCBI Taxonomy" id="578222"/>
    <lineage>
        <taxon>Bacteria</taxon>
        <taxon>Bacillati</taxon>
        <taxon>Actinomycetota</taxon>
        <taxon>Actinomycetes</taxon>
        <taxon>Micrococcales</taxon>
        <taxon>Micrococcaceae</taxon>
        <taxon>Zhihengliuella</taxon>
    </lineage>
</organism>
<gene>
    <name evidence="3" type="ORF">GCM10008096_18340</name>
</gene>
<keyword evidence="2" id="KW-1133">Transmembrane helix</keyword>
<feature type="compositionally biased region" description="Basic and acidic residues" evidence="1">
    <location>
        <begin position="9"/>
        <end position="25"/>
    </location>
</feature>
<evidence type="ECO:0000313" key="3">
    <source>
        <dbReference type="EMBL" id="GHD07514.1"/>
    </source>
</evidence>
<evidence type="ECO:0000256" key="1">
    <source>
        <dbReference type="SAM" id="MobiDB-lite"/>
    </source>
</evidence>
<dbReference type="EMBL" id="BMXK01000007">
    <property type="protein sequence ID" value="GHD07514.1"/>
    <property type="molecule type" value="Genomic_DNA"/>
</dbReference>
<keyword evidence="2" id="KW-0472">Membrane</keyword>
<dbReference type="Proteomes" id="UP000642819">
    <property type="component" value="Unassembled WGS sequence"/>
</dbReference>
<evidence type="ECO:0000256" key="2">
    <source>
        <dbReference type="SAM" id="Phobius"/>
    </source>
</evidence>
<reference evidence="4" key="1">
    <citation type="journal article" date="2019" name="Int. J. Syst. Evol. Microbiol.">
        <title>The Global Catalogue of Microorganisms (GCM) 10K type strain sequencing project: providing services to taxonomists for standard genome sequencing and annotation.</title>
        <authorList>
            <consortium name="The Broad Institute Genomics Platform"/>
            <consortium name="The Broad Institute Genome Sequencing Center for Infectious Disease"/>
            <person name="Wu L."/>
            <person name="Ma J."/>
        </authorList>
    </citation>
    <scope>NUCLEOTIDE SEQUENCE [LARGE SCALE GENOMIC DNA]</scope>
    <source>
        <strain evidence="4">KCTC 19466</strain>
    </source>
</reference>
<dbReference type="RefSeq" id="WP_189349850.1">
    <property type="nucleotide sequence ID" value="NZ_BMXK01000007.1"/>
</dbReference>
<accession>A0ABQ3GIE2</accession>